<accession>A0A183I5J9</accession>
<dbReference type="Proteomes" id="UP000267606">
    <property type="component" value="Unassembled WGS sequence"/>
</dbReference>
<name>A0A183I5J9_9BILA</name>
<dbReference type="AlphaFoldDB" id="A0A183I5J9"/>
<dbReference type="InterPro" id="IPR003582">
    <property type="entry name" value="ShKT_dom"/>
</dbReference>
<evidence type="ECO:0000313" key="2">
    <source>
        <dbReference type="EMBL" id="VDP20004.1"/>
    </source>
</evidence>
<feature type="domain" description="ShKT" evidence="1">
    <location>
        <begin position="56"/>
        <end position="91"/>
    </location>
</feature>
<feature type="domain" description="ShKT" evidence="1">
    <location>
        <begin position="7"/>
        <end position="40"/>
    </location>
</feature>
<organism evidence="4">
    <name type="scientific">Onchocerca flexuosa</name>
    <dbReference type="NCBI Taxonomy" id="387005"/>
    <lineage>
        <taxon>Eukaryota</taxon>
        <taxon>Metazoa</taxon>
        <taxon>Ecdysozoa</taxon>
        <taxon>Nematoda</taxon>
        <taxon>Chromadorea</taxon>
        <taxon>Rhabditida</taxon>
        <taxon>Spirurina</taxon>
        <taxon>Spiruromorpha</taxon>
        <taxon>Filarioidea</taxon>
        <taxon>Onchocercidae</taxon>
        <taxon>Onchocerca</taxon>
    </lineage>
</organism>
<gene>
    <name evidence="2" type="ORF">OFLC_LOCUS15011</name>
</gene>
<dbReference type="EMBL" id="UZAJ01041482">
    <property type="protein sequence ID" value="VDP20004.1"/>
    <property type="molecule type" value="Genomic_DNA"/>
</dbReference>
<proteinExistence type="predicted"/>
<reference evidence="4" key="1">
    <citation type="submission" date="2016-06" db="UniProtKB">
        <authorList>
            <consortium name="WormBaseParasite"/>
        </authorList>
    </citation>
    <scope>IDENTIFICATION</scope>
</reference>
<evidence type="ECO:0000259" key="1">
    <source>
        <dbReference type="SMART" id="SM00254"/>
    </source>
</evidence>
<keyword evidence="3" id="KW-1185">Reference proteome</keyword>
<sequence>MELDELKCRDISIFCNITTLNICGRPDLSKYCHKTCNLCSDVTTTTTTTTTPSSQDCLDQWTNCTVLEPVVCLNDSDIATTYCSKTCNNCMATTTVEPSAATQFNSWLAIFYFILFFATTKLLA</sequence>
<evidence type="ECO:0000313" key="3">
    <source>
        <dbReference type="Proteomes" id="UP000267606"/>
    </source>
</evidence>
<dbReference type="Pfam" id="PF01549">
    <property type="entry name" value="ShK"/>
    <property type="match status" value="2"/>
</dbReference>
<reference evidence="2 3" key="2">
    <citation type="submission" date="2018-11" db="EMBL/GenBank/DDBJ databases">
        <authorList>
            <consortium name="Pathogen Informatics"/>
        </authorList>
    </citation>
    <scope>NUCLEOTIDE SEQUENCE [LARGE SCALE GENOMIC DNA]</scope>
</reference>
<protein>
    <submittedName>
        <fullName evidence="4">ShKT domain-containing protein</fullName>
    </submittedName>
</protein>
<dbReference type="WBParaSite" id="OFLC_0001502201-mRNA-1">
    <property type="protein sequence ID" value="OFLC_0001502201-mRNA-1"/>
    <property type="gene ID" value="OFLC_0001502201"/>
</dbReference>
<evidence type="ECO:0000313" key="4">
    <source>
        <dbReference type="WBParaSite" id="OFLC_0001502201-mRNA-1"/>
    </source>
</evidence>
<dbReference type="SMART" id="SM00254">
    <property type="entry name" value="ShKT"/>
    <property type="match status" value="2"/>
</dbReference>